<feature type="transmembrane region" description="Helical" evidence="6">
    <location>
        <begin position="91"/>
        <end position="112"/>
    </location>
</feature>
<sequence length="297" mass="33427">MHKVWNSIWQNQYVKIIIDYFCRIDFGYASASIAYFSLLSIFPMLIVIGNLLSIVGLELDTVINFLATFLPESILHILQPIVESILFQNGLGVLSISLLVTLWSVTRLIASIRTSQNQIYGVPAKHIAIIDRFVSLFWLVLILATAAILLLFAAIGSNVLDVLPINDDTVRLLKSAKPLIVFVGLFITLTLFNWLLPTKKPWLPWAVVGTTFEVLCMMGLAHLFSLYVGFITQAYSFYQAINSVIITMVWMNFLAFVGLLGTTIIAILNHIWPAVDKNSRQKIVQISQKMHIKKEKA</sequence>
<gene>
    <name evidence="7" type="ORF">OIT44_05620</name>
</gene>
<protein>
    <submittedName>
        <fullName evidence="7">YihY/virulence factor BrkB family protein</fullName>
    </submittedName>
</protein>
<comment type="subcellular location">
    <subcellularLocation>
        <location evidence="1">Cell membrane</location>
        <topology evidence="1">Multi-pass membrane protein</topology>
    </subcellularLocation>
</comment>
<keyword evidence="4 6" id="KW-1133">Transmembrane helix</keyword>
<evidence type="ECO:0000313" key="8">
    <source>
        <dbReference type="Proteomes" id="UP001526225"/>
    </source>
</evidence>
<evidence type="ECO:0000313" key="7">
    <source>
        <dbReference type="EMBL" id="MCW0953544.1"/>
    </source>
</evidence>
<dbReference type="RefSeq" id="WP_213409212.1">
    <property type="nucleotide sequence ID" value="NZ_CP074441.1"/>
</dbReference>
<dbReference type="PANTHER" id="PTHR30213:SF0">
    <property type="entry name" value="UPF0761 MEMBRANE PROTEIN YIHY"/>
    <property type="match status" value="1"/>
</dbReference>
<dbReference type="Proteomes" id="UP001526225">
    <property type="component" value="Unassembled WGS sequence"/>
</dbReference>
<comment type="caution">
    <text evidence="7">The sequence shown here is derived from an EMBL/GenBank/DDBJ whole genome shotgun (WGS) entry which is preliminary data.</text>
</comment>
<keyword evidence="8" id="KW-1185">Reference proteome</keyword>
<evidence type="ECO:0000256" key="5">
    <source>
        <dbReference type="ARBA" id="ARBA00023136"/>
    </source>
</evidence>
<dbReference type="PANTHER" id="PTHR30213">
    <property type="entry name" value="INNER MEMBRANE PROTEIN YHJD"/>
    <property type="match status" value="1"/>
</dbReference>
<feature type="transmembrane region" description="Helical" evidence="6">
    <location>
        <begin position="175"/>
        <end position="196"/>
    </location>
</feature>
<dbReference type="Pfam" id="PF03631">
    <property type="entry name" value="Virul_fac_BrkB"/>
    <property type="match status" value="1"/>
</dbReference>
<reference evidence="7 8" key="1">
    <citation type="submission" date="2022-10" db="EMBL/GenBank/DDBJ databases">
        <title>Weissella fermenti sp. nov., isolated from fermented cabbage.</title>
        <authorList>
            <person name="Lee J.K."/>
            <person name="Baek J.H."/>
            <person name="Choi D.G."/>
            <person name="Kim J.M."/>
            <person name="Jeon C.O."/>
        </authorList>
    </citation>
    <scope>NUCLEOTIDE SEQUENCE [LARGE SCALE GENOMIC DNA]</scope>
    <source>
        <strain evidence="7 8">KACC 18534</strain>
    </source>
</reference>
<accession>A0ABT3E5M2</accession>
<keyword evidence="3 6" id="KW-0812">Transmembrane</keyword>
<feature type="transmembrane region" description="Helical" evidence="6">
    <location>
        <begin position="203"/>
        <end position="230"/>
    </location>
</feature>
<feature type="transmembrane region" description="Helical" evidence="6">
    <location>
        <begin position="250"/>
        <end position="272"/>
    </location>
</feature>
<keyword evidence="5 6" id="KW-0472">Membrane</keyword>
<evidence type="ECO:0000256" key="4">
    <source>
        <dbReference type="ARBA" id="ARBA00022989"/>
    </source>
</evidence>
<organism evidence="7 8">
    <name type="scientific">Weissella ceti</name>
    <dbReference type="NCBI Taxonomy" id="759620"/>
    <lineage>
        <taxon>Bacteria</taxon>
        <taxon>Bacillati</taxon>
        <taxon>Bacillota</taxon>
        <taxon>Bacilli</taxon>
        <taxon>Lactobacillales</taxon>
        <taxon>Lactobacillaceae</taxon>
        <taxon>Weissella</taxon>
    </lineage>
</organism>
<feature type="transmembrane region" description="Helical" evidence="6">
    <location>
        <begin position="133"/>
        <end position="155"/>
    </location>
</feature>
<feature type="transmembrane region" description="Helical" evidence="6">
    <location>
        <begin position="33"/>
        <end position="55"/>
    </location>
</feature>
<name>A0ABT3E5M2_9LACO</name>
<evidence type="ECO:0000256" key="1">
    <source>
        <dbReference type="ARBA" id="ARBA00004651"/>
    </source>
</evidence>
<evidence type="ECO:0000256" key="3">
    <source>
        <dbReference type="ARBA" id="ARBA00022692"/>
    </source>
</evidence>
<dbReference type="InterPro" id="IPR017039">
    <property type="entry name" value="Virul_fac_BrkB"/>
</dbReference>
<dbReference type="PIRSF" id="PIRSF035875">
    <property type="entry name" value="RNase_BN"/>
    <property type="match status" value="1"/>
</dbReference>
<keyword evidence="2" id="KW-1003">Cell membrane</keyword>
<proteinExistence type="predicted"/>
<dbReference type="EMBL" id="JAOZFE010000005">
    <property type="protein sequence ID" value="MCW0953544.1"/>
    <property type="molecule type" value="Genomic_DNA"/>
</dbReference>
<evidence type="ECO:0000256" key="6">
    <source>
        <dbReference type="SAM" id="Phobius"/>
    </source>
</evidence>
<evidence type="ECO:0000256" key="2">
    <source>
        <dbReference type="ARBA" id="ARBA00022475"/>
    </source>
</evidence>